<dbReference type="PANTHER" id="PTHR43768">
    <property type="entry name" value="TREHALOSE 6-PHOSPHATE PHOSPHATASE"/>
    <property type="match status" value="1"/>
</dbReference>
<gene>
    <name evidence="6" type="primary">otsB</name>
    <name evidence="6" type="ORF">V5F32_15195</name>
</gene>
<comment type="similarity">
    <text evidence="2 4">Belongs to the trehalose phosphatase family.</text>
</comment>
<dbReference type="Proteomes" id="UP001604002">
    <property type="component" value="Unassembled WGS sequence"/>
</dbReference>
<evidence type="ECO:0000256" key="4">
    <source>
        <dbReference type="RuleBase" id="RU361117"/>
    </source>
</evidence>
<organism evidence="6 7">
    <name type="scientific">Xanthobacter oligotrophicus</name>
    <dbReference type="NCBI Taxonomy" id="2607286"/>
    <lineage>
        <taxon>Bacteria</taxon>
        <taxon>Pseudomonadati</taxon>
        <taxon>Pseudomonadota</taxon>
        <taxon>Alphaproteobacteria</taxon>
        <taxon>Hyphomicrobiales</taxon>
        <taxon>Xanthobacteraceae</taxon>
        <taxon>Xanthobacter</taxon>
    </lineage>
</organism>
<evidence type="ECO:0000256" key="5">
    <source>
        <dbReference type="SAM" id="MobiDB-lite"/>
    </source>
</evidence>
<dbReference type="EMBL" id="JBAFVH010000008">
    <property type="protein sequence ID" value="MFG1373518.1"/>
    <property type="molecule type" value="Genomic_DNA"/>
</dbReference>
<dbReference type="InterPro" id="IPR006379">
    <property type="entry name" value="HAD-SF_hydro_IIB"/>
</dbReference>
<evidence type="ECO:0000256" key="3">
    <source>
        <dbReference type="ARBA" id="ARBA00022801"/>
    </source>
</evidence>
<reference evidence="6 7" key="1">
    <citation type="submission" date="2024-02" db="EMBL/GenBank/DDBJ databases">
        <title>Expansion and revision of Xanthobacter and proposal of Roseixanthobacter gen. nov.</title>
        <authorList>
            <person name="Soltysiak M.P.M."/>
            <person name="Jalihal A."/>
            <person name="Ory A."/>
            <person name="Chrisophersen C."/>
            <person name="Lee A.D."/>
            <person name="Boulton J."/>
            <person name="Springer M."/>
        </authorList>
    </citation>
    <scope>NUCLEOTIDE SEQUENCE [LARGE SCALE GENOMIC DNA]</scope>
    <source>
        <strain evidence="6 7">23A</strain>
    </source>
</reference>
<dbReference type="NCBIfam" id="TIGR01484">
    <property type="entry name" value="HAD-SF-IIB"/>
    <property type="match status" value="1"/>
</dbReference>
<keyword evidence="4" id="KW-0479">Metal-binding</keyword>
<keyword evidence="4" id="KW-0460">Magnesium</keyword>
<dbReference type="SUPFAM" id="SSF56784">
    <property type="entry name" value="HAD-like"/>
    <property type="match status" value="1"/>
</dbReference>
<dbReference type="PANTHER" id="PTHR43768:SF3">
    <property type="entry name" value="TREHALOSE 6-PHOSPHATE PHOSPHATASE"/>
    <property type="match status" value="1"/>
</dbReference>
<comment type="pathway">
    <text evidence="1 4">Glycan biosynthesis; trehalose biosynthesis.</text>
</comment>
<dbReference type="GO" id="GO:0004805">
    <property type="term" value="F:trehalose-phosphatase activity"/>
    <property type="evidence" value="ECO:0007669"/>
    <property type="project" value="UniProtKB-EC"/>
</dbReference>
<dbReference type="InterPro" id="IPR036412">
    <property type="entry name" value="HAD-like_sf"/>
</dbReference>
<keyword evidence="3 4" id="KW-0378">Hydrolase</keyword>
<dbReference type="EC" id="3.1.3.12" evidence="4"/>
<dbReference type="CDD" id="cd01627">
    <property type="entry name" value="HAD_TPP"/>
    <property type="match status" value="1"/>
</dbReference>
<proteinExistence type="inferred from homology"/>
<evidence type="ECO:0000256" key="2">
    <source>
        <dbReference type="ARBA" id="ARBA00008770"/>
    </source>
</evidence>
<dbReference type="InterPro" id="IPR003337">
    <property type="entry name" value="Trehalose_PPase"/>
</dbReference>
<dbReference type="Gene3D" id="3.40.50.1000">
    <property type="entry name" value="HAD superfamily/HAD-like"/>
    <property type="match status" value="1"/>
</dbReference>
<dbReference type="NCBIfam" id="TIGR00685">
    <property type="entry name" value="T6PP"/>
    <property type="match status" value="1"/>
</dbReference>
<protein>
    <recommendedName>
        <fullName evidence="4">Trehalose 6-phosphate phosphatase</fullName>
        <ecNumber evidence="4">3.1.3.12</ecNumber>
    </recommendedName>
</protein>
<dbReference type="RefSeq" id="WP_393993277.1">
    <property type="nucleotide sequence ID" value="NZ_JBAFVH010000008.1"/>
</dbReference>
<keyword evidence="7" id="KW-1185">Reference proteome</keyword>
<comment type="catalytic activity">
    <reaction evidence="4">
        <text>alpha,alpha-trehalose 6-phosphate + H2O = alpha,alpha-trehalose + phosphate</text>
        <dbReference type="Rhea" id="RHEA:23420"/>
        <dbReference type="ChEBI" id="CHEBI:15377"/>
        <dbReference type="ChEBI" id="CHEBI:16551"/>
        <dbReference type="ChEBI" id="CHEBI:43474"/>
        <dbReference type="ChEBI" id="CHEBI:58429"/>
        <dbReference type="EC" id="3.1.3.12"/>
    </reaction>
</comment>
<evidence type="ECO:0000313" key="7">
    <source>
        <dbReference type="Proteomes" id="UP001604002"/>
    </source>
</evidence>
<feature type="compositionally biased region" description="Polar residues" evidence="5">
    <location>
        <begin position="1"/>
        <end position="13"/>
    </location>
</feature>
<dbReference type="Pfam" id="PF02358">
    <property type="entry name" value="Trehalose_PPase"/>
    <property type="match status" value="1"/>
</dbReference>
<dbReference type="InterPro" id="IPR044651">
    <property type="entry name" value="OTSB-like"/>
</dbReference>
<sequence length="275" mass="28816">MLTQLHPSATPENASGKAFDGHRPDAPFPPVCADVRADTHAFFLDVDGSLIDIADHPDAVEVPEDLPQVLAALAERADGALALVSGRTIQALDMLLHPFGFAAAGSHGAQMRLSPDGKVLSAPALDTELAQAVKEVADGFDGVFAEDKGTAIAVHYRAAPDAASSLKRALLDILGARQDVRLMPGHCVFEVKPASLDKGTAVADFMGRPPFAGRIPLFIGDDFTDEAGFCAVAARGGLALAVGTPRPDTHGVLADPRSVRAFLTHLAAAPRQRRR</sequence>
<dbReference type="Gene3D" id="3.30.70.1020">
    <property type="entry name" value="Trehalose-6-phosphate phosphatase related protein, domain 2"/>
    <property type="match status" value="1"/>
</dbReference>
<comment type="function">
    <text evidence="4">Removes the phosphate from trehalose 6-phosphate to produce free trehalose.</text>
</comment>
<feature type="region of interest" description="Disordered" evidence="5">
    <location>
        <begin position="1"/>
        <end position="25"/>
    </location>
</feature>
<evidence type="ECO:0000313" key="6">
    <source>
        <dbReference type="EMBL" id="MFG1373518.1"/>
    </source>
</evidence>
<accession>A0ABW7A0T6</accession>
<comment type="cofactor">
    <cofactor evidence="4">
        <name>Mg(2+)</name>
        <dbReference type="ChEBI" id="CHEBI:18420"/>
    </cofactor>
</comment>
<comment type="caution">
    <text evidence="6">The sequence shown here is derived from an EMBL/GenBank/DDBJ whole genome shotgun (WGS) entry which is preliminary data.</text>
</comment>
<name>A0ABW7A0T6_9HYPH</name>
<dbReference type="InterPro" id="IPR023214">
    <property type="entry name" value="HAD_sf"/>
</dbReference>
<evidence type="ECO:0000256" key="1">
    <source>
        <dbReference type="ARBA" id="ARBA00005199"/>
    </source>
</evidence>